<evidence type="ECO:0000259" key="1">
    <source>
        <dbReference type="Pfam" id="PF13468"/>
    </source>
</evidence>
<dbReference type="SUPFAM" id="SSF54593">
    <property type="entry name" value="Glyoxalase/Bleomycin resistance protein/Dihydroxybiphenyl dioxygenase"/>
    <property type="match status" value="1"/>
</dbReference>
<dbReference type="Pfam" id="PF13468">
    <property type="entry name" value="Glyoxalase_3"/>
    <property type="match status" value="1"/>
</dbReference>
<dbReference type="EMBL" id="UOEC01000071">
    <property type="protein sequence ID" value="VAV90046.1"/>
    <property type="molecule type" value="Genomic_DNA"/>
</dbReference>
<name>A0A3B0RN23_9ZZZZ</name>
<evidence type="ECO:0000313" key="2">
    <source>
        <dbReference type="EMBL" id="VAV90046.1"/>
    </source>
</evidence>
<dbReference type="Gene3D" id="3.10.180.10">
    <property type="entry name" value="2,3-Dihydroxybiphenyl 1,2-Dioxygenase, domain 1"/>
    <property type="match status" value="1"/>
</dbReference>
<dbReference type="PANTHER" id="PTHR40265">
    <property type="entry name" value="BLL2707 PROTEIN"/>
    <property type="match status" value="1"/>
</dbReference>
<protein>
    <recommendedName>
        <fullName evidence="1">Glyoxalase-like domain-containing protein</fullName>
    </recommendedName>
</protein>
<dbReference type="AlphaFoldDB" id="A0A3B0RN23"/>
<gene>
    <name evidence="2" type="ORF">MNBD_ALPHA08-1654</name>
</gene>
<dbReference type="PANTHER" id="PTHR40265:SF1">
    <property type="entry name" value="GLYOXALASE-LIKE DOMAIN-CONTAINING PROTEIN"/>
    <property type="match status" value="1"/>
</dbReference>
<sequence length="273" mass="30386">MKGLDHIVMCVNDLDQAADAYRQLGFTVTPRAKHPFGTHNCIIQLDGFFLELLTVGEPEKVPAEKTGHFGFARFNQHYLKQRQGISMLVMDTSDFRDDNKAARKAGLSTYPPFEFSRKAILPSKEVVEVSFGLNFVTHPKIPDAGFFTCQQFQPEYFWKPEYQRHDNTARQIIEVCMVANKPAKFASFMSAFTHCDITDASDSQVTIDTSRGRVVIASPPVFQQRYQTSAPDLPNGPQLAGLTIGVKAAPPPPINICGTAILFDTLAKENAKK</sequence>
<proteinExistence type="predicted"/>
<organism evidence="2">
    <name type="scientific">hydrothermal vent metagenome</name>
    <dbReference type="NCBI Taxonomy" id="652676"/>
    <lineage>
        <taxon>unclassified sequences</taxon>
        <taxon>metagenomes</taxon>
        <taxon>ecological metagenomes</taxon>
    </lineage>
</organism>
<dbReference type="InterPro" id="IPR029068">
    <property type="entry name" value="Glyas_Bleomycin-R_OHBP_Dase"/>
</dbReference>
<accession>A0A3B0RN23</accession>
<feature type="domain" description="Glyoxalase-like" evidence="1">
    <location>
        <begin position="4"/>
        <end position="188"/>
    </location>
</feature>
<dbReference type="InterPro" id="IPR025870">
    <property type="entry name" value="Glyoxalase-like_dom"/>
</dbReference>
<reference evidence="2" key="1">
    <citation type="submission" date="2018-06" db="EMBL/GenBank/DDBJ databases">
        <authorList>
            <person name="Zhirakovskaya E."/>
        </authorList>
    </citation>
    <scope>NUCLEOTIDE SEQUENCE</scope>
</reference>
<dbReference type="CDD" id="cd06587">
    <property type="entry name" value="VOC"/>
    <property type="match status" value="1"/>
</dbReference>